<dbReference type="InterPro" id="IPR012349">
    <property type="entry name" value="Split_barrel_FMN-bd"/>
</dbReference>
<dbReference type="SUPFAM" id="SSF50475">
    <property type="entry name" value="FMN-binding split barrel"/>
    <property type="match status" value="1"/>
</dbReference>
<evidence type="ECO:0000259" key="1">
    <source>
        <dbReference type="Pfam" id="PF01243"/>
    </source>
</evidence>
<dbReference type="EMBL" id="BARS01026537">
    <property type="protein sequence ID" value="GAG01742.1"/>
    <property type="molecule type" value="Genomic_DNA"/>
</dbReference>
<dbReference type="PANTHER" id="PTHR40660:SF1">
    <property type="entry name" value="5'-PHOSPHATE OXIDASE PUTATIVE DOMAIN-CONTAINING PROTEIN-RELATED"/>
    <property type="match status" value="1"/>
</dbReference>
<organism evidence="2">
    <name type="scientific">marine sediment metagenome</name>
    <dbReference type="NCBI Taxonomy" id="412755"/>
    <lineage>
        <taxon>unclassified sequences</taxon>
        <taxon>metagenomes</taxon>
        <taxon>ecological metagenomes</taxon>
    </lineage>
</organism>
<protein>
    <recommendedName>
        <fullName evidence="1">Pyridoxamine 5'-phosphate oxidase N-terminal domain-containing protein</fullName>
    </recommendedName>
</protein>
<dbReference type="InterPro" id="IPR011576">
    <property type="entry name" value="Pyridox_Oxase_N"/>
</dbReference>
<name>X0UR67_9ZZZZ</name>
<dbReference type="PANTHER" id="PTHR40660">
    <property type="entry name" value="5'-PHOSPHATE OXIDASE PUTATIVE DOMAIN-CONTAINING PROTEIN-RELATED"/>
    <property type="match status" value="1"/>
</dbReference>
<proteinExistence type="predicted"/>
<accession>X0UR67</accession>
<dbReference type="Gene3D" id="2.30.110.10">
    <property type="entry name" value="Electron Transport, Fmn-binding Protein, Chain A"/>
    <property type="match status" value="1"/>
</dbReference>
<sequence length="87" mass="9454">MLVDNFMKKTVDNIAVNPNVALSVWKDKTGYQFKGTAKIETSGANFENGKEMVLKANPKRNPKGVVIVNVDSIFSTSPGPEAGKKLE</sequence>
<dbReference type="Pfam" id="PF01243">
    <property type="entry name" value="PNPOx_N"/>
    <property type="match status" value="1"/>
</dbReference>
<reference evidence="2" key="1">
    <citation type="journal article" date="2014" name="Front. Microbiol.">
        <title>High frequency of phylogenetically diverse reductive dehalogenase-homologous genes in deep subseafloor sedimentary metagenomes.</title>
        <authorList>
            <person name="Kawai M."/>
            <person name="Futagami T."/>
            <person name="Toyoda A."/>
            <person name="Takaki Y."/>
            <person name="Nishi S."/>
            <person name="Hori S."/>
            <person name="Arai W."/>
            <person name="Tsubouchi T."/>
            <person name="Morono Y."/>
            <person name="Uchiyama I."/>
            <person name="Ito T."/>
            <person name="Fujiyama A."/>
            <person name="Inagaki F."/>
            <person name="Takami H."/>
        </authorList>
    </citation>
    <scope>NUCLEOTIDE SEQUENCE</scope>
    <source>
        <strain evidence="2">Expedition CK06-06</strain>
    </source>
</reference>
<dbReference type="AlphaFoldDB" id="X0UR67"/>
<comment type="caution">
    <text evidence="2">The sequence shown here is derived from an EMBL/GenBank/DDBJ whole genome shotgun (WGS) entry which is preliminary data.</text>
</comment>
<feature type="domain" description="Pyridoxamine 5'-phosphate oxidase N-terminal" evidence="1">
    <location>
        <begin position="2"/>
        <end position="73"/>
    </location>
</feature>
<gene>
    <name evidence="2" type="ORF">S01H1_41811</name>
</gene>
<evidence type="ECO:0000313" key="2">
    <source>
        <dbReference type="EMBL" id="GAG01742.1"/>
    </source>
</evidence>